<dbReference type="EnsemblBacteria" id="ACA37930">
    <property type="protein sequence ID" value="ACA37930"/>
    <property type="gene ID" value="Bsph_0301"/>
</dbReference>
<dbReference type="SUPFAM" id="SSF103032">
    <property type="entry name" value="Hypothetical protein YwqG"/>
    <property type="match status" value="1"/>
</dbReference>
<proteinExistence type="predicted"/>
<organism evidence="1 2">
    <name type="scientific">Lysinibacillus sphaericus (strain C3-41)</name>
    <dbReference type="NCBI Taxonomy" id="444177"/>
    <lineage>
        <taxon>Bacteria</taxon>
        <taxon>Bacillati</taxon>
        <taxon>Bacillota</taxon>
        <taxon>Bacilli</taxon>
        <taxon>Bacillales</taxon>
        <taxon>Bacillaceae</taxon>
        <taxon>Lysinibacillus</taxon>
    </lineage>
</organism>
<evidence type="ECO:0000313" key="2">
    <source>
        <dbReference type="Proteomes" id="UP000002164"/>
    </source>
</evidence>
<dbReference type="Proteomes" id="UP000002164">
    <property type="component" value="Chromosome"/>
</dbReference>
<protein>
    <recommendedName>
        <fullName evidence="3">DUF1963 domain-containing protein</fullName>
    </recommendedName>
</protein>
<dbReference type="Pfam" id="PF09234">
    <property type="entry name" value="DUF1963"/>
    <property type="match status" value="1"/>
</dbReference>
<evidence type="ECO:0000313" key="1">
    <source>
        <dbReference type="EMBL" id="ACA37930.1"/>
    </source>
</evidence>
<dbReference type="PANTHER" id="PTHR36436:SF6">
    <property type="entry name" value="SLL5081 PROTEIN"/>
    <property type="match status" value="1"/>
</dbReference>
<dbReference type="InterPro" id="IPR015315">
    <property type="entry name" value="DUF1963"/>
</dbReference>
<name>B1HUQ0_LYSSC</name>
<dbReference type="PANTHER" id="PTHR36436">
    <property type="entry name" value="SLL5081 PROTEIN"/>
    <property type="match status" value="1"/>
</dbReference>
<dbReference type="KEGG" id="lsp:Bsph_0301"/>
<accession>B1HUQ0</accession>
<dbReference type="AlphaFoldDB" id="B1HUQ0"/>
<sequence length="301" mass="34455">MRAKFTHSLIVFGEGVDFIERLFYNDSNPHLGGICMSAKTLLELPEEFDQYRPLIEETMKPVVLIDAYAGKTTLFQSKFAGDPYFPLAMEYPKNASGQPLKLLAQVNFAELPKHLPHFPEEGIVQFYIDGYDDVLGMDFDNGKNQEGFRVIFHDTVIHDEAQLIQDFSFVEKEDEEMYFPVEREMTLSFKTGFEPLTIDDYRANEIYSSILKAIEDNETVEDAFYDALTGDGLKIGGYPFFTQEDPRAYGNYTDSSILLLQIDSVGDDILWGDCGVGNFFITEEELKNKDFSNVLYNWDCH</sequence>
<dbReference type="HOGENOM" id="CLU_056726_0_0_9"/>
<dbReference type="EMBL" id="CP000817">
    <property type="protein sequence ID" value="ACA37930.1"/>
    <property type="molecule type" value="Genomic_DNA"/>
</dbReference>
<reference evidence="1 2" key="1">
    <citation type="journal article" date="2008" name="J. Bacteriol.">
        <title>Complete genome sequence of the mosquitocidal bacterium Bacillus sphaericus C3-41 and comparison with those of closely related Bacillus species.</title>
        <authorList>
            <person name="Hu X."/>
            <person name="Fan W."/>
            <person name="Han B."/>
            <person name="Liu H."/>
            <person name="Zheng D."/>
            <person name="Li Q."/>
            <person name="Dong W."/>
            <person name="Yan J."/>
            <person name="Gao M."/>
            <person name="Berry C."/>
            <person name="Yuan Z."/>
        </authorList>
    </citation>
    <scope>NUCLEOTIDE SEQUENCE [LARGE SCALE GENOMIC DNA]</scope>
    <source>
        <strain evidence="1 2">C3-41</strain>
    </source>
</reference>
<dbReference type="InterPro" id="IPR035948">
    <property type="entry name" value="YwqG-like_sf"/>
</dbReference>
<dbReference type="Gene3D" id="2.30.320.10">
    <property type="entry name" value="YwqG-like"/>
    <property type="match status" value="1"/>
</dbReference>
<gene>
    <name evidence="1" type="ordered locus">Bsph_0301</name>
</gene>
<evidence type="ECO:0008006" key="3">
    <source>
        <dbReference type="Google" id="ProtNLM"/>
    </source>
</evidence>